<evidence type="ECO:0008006" key="3">
    <source>
        <dbReference type="Google" id="ProtNLM"/>
    </source>
</evidence>
<name>A0AAX1LT96_ESCAL</name>
<protein>
    <recommendedName>
        <fullName evidence="3">Type III secretion system LEE stator protein EspL</fullName>
    </recommendedName>
</protein>
<reference evidence="1 2" key="1">
    <citation type="submission" date="2021-03" db="EMBL/GenBank/DDBJ databases">
        <title>Comparative genomics of Chinese and international isolates of Escherichia albertii: population structure and evolution of virulence and antimicrobial resistance.</title>
        <authorList>
            <person name="Wang H."/>
            <person name="Xiong Y."/>
            <person name="Luo L."/>
        </authorList>
    </citation>
    <scope>NUCLEOTIDE SEQUENCE [LARGE SCALE GENOMIC DNA]</scope>
    <source>
        <strain evidence="1 2">Sample 165</strain>
    </source>
</reference>
<sequence>MKLYEYKKIKIDLVLTEDLISEDKLQEIIQSDDIVKITRKKTCEHLLRARRKSKELRNESRKKIAKKMIAMRERIRKNNEIKLEKEITNSIEWIKDVQDIELILMQDVMNKVHLSLTNALYSLDTSSRINWSDLLNEMVSETLSHNNIAGTIKITKNPDVRLEPDDDKNIQFINDADIPVNKIIIENEYIRITLDPLEQINILLNSFKENYSNIIQE</sequence>
<dbReference type="AlphaFoldDB" id="A0AAX1LT96"/>
<dbReference type="Proteomes" id="UP000663211">
    <property type="component" value="Chromosome"/>
</dbReference>
<accession>A0AAX1LT96</accession>
<organism evidence="1 2">
    <name type="scientific">Escherichia albertii</name>
    <dbReference type="NCBI Taxonomy" id="208962"/>
    <lineage>
        <taxon>Bacteria</taxon>
        <taxon>Pseudomonadati</taxon>
        <taxon>Pseudomonadota</taxon>
        <taxon>Gammaproteobacteria</taxon>
        <taxon>Enterobacterales</taxon>
        <taxon>Enterobacteriaceae</taxon>
        <taxon>Escherichia</taxon>
    </lineage>
</organism>
<evidence type="ECO:0000313" key="1">
    <source>
        <dbReference type="EMBL" id="QST73212.1"/>
    </source>
</evidence>
<proteinExistence type="predicted"/>
<gene>
    <name evidence="1" type="ORF">JRC44_21005</name>
</gene>
<evidence type="ECO:0000313" key="2">
    <source>
        <dbReference type="Proteomes" id="UP000663211"/>
    </source>
</evidence>
<dbReference type="EMBL" id="CP070296">
    <property type="protein sequence ID" value="QST73212.1"/>
    <property type="molecule type" value="Genomic_DNA"/>
</dbReference>
<dbReference type="RefSeq" id="WP_000780741.1">
    <property type="nucleotide sequence ID" value="NZ_BBVG01000013.1"/>
</dbReference>